<dbReference type="GO" id="GO:0033863">
    <property type="term" value="F:ribose 1,5-bisphosphate phosphokinase activity"/>
    <property type="evidence" value="ECO:0007669"/>
    <property type="project" value="UniProtKB-UniRule"/>
</dbReference>
<evidence type="ECO:0000256" key="3">
    <source>
        <dbReference type="ARBA" id="ARBA00022679"/>
    </source>
</evidence>
<keyword evidence="7" id="KW-0418">Kinase</keyword>
<dbReference type="SUPFAM" id="SSF52540">
    <property type="entry name" value="P-loop containing nucleoside triphosphate hydrolases"/>
    <property type="match status" value="1"/>
</dbReference>
<dbReference type="RefSeq" id="WP_150063041.1">
    <property type="nucleotide sequence ID" value="NZ_JACHII010000012.1"/>
</dbReference>
<dbReference type="GO" id="GO:0019634">
    <property type="term" value="P:organic phosphonate metabolic process"/>
    <property type="evidence" value="ECO:0007669"/>
    <property type="project" value="UniProtKB-UniRule"/>
</dbReference>
<dbReference type="OrthoDB" id="341217at2"/>
<keyword evidence="4 6" id="KW-0547">Nucleotide-binding</keyword>
<evidence type="ECO:0000313" key="7">
    <source>
        <dbReference type="EMBL" id="KAA5604910.1"/>
    </source>
</evidence>
<organism evidence="7 8">
    <name type="scientific">Roseospira marina</name>
    <dbReference type="NCBI Taxonomy" id="140057"/>
    <lineage>
        <taxon>Bacteria</taxon>
        <taxon>Pseudomonadati</taxon>
        <taxon>Pseudomonadota</taxon>
        <taxon>Alphaproteobacteria</taxon>
        <taxon>Rhodospirillales</taxon>
        <taxon>Rhodospirillaceae</taxon>
        <taxon>Roseospira</taxon>
    </lineage>
</organism>
<comment type="similarity">
    <text evidence="6">Belongs to the ribose 1,5-bisphosphokinase family.</text>
</comment>
<dbReference type="NCBIfam" id="TIGR02322">
    <property type="entry name" value="phosphon_PhnN"/>
    <property type="match status" value="1"/>
</dbReference>
<dbReference type="EC" id="2.7.4.23" evidence="6"/>
<dbReference type="HAMAP" id="MF_00836">
    <property type="entry name" value="PhnN"/>
    <property type="match status" value="1"/>
</dbReference>
<evidence type="ECO:0000256" key="2">
    <source>
        <dbReference type="ARBA" id="ARBA00005069"/>
    </source>
</evidence>
<evidence type="ECO:0000256" key="1">
    <source>
        <dbReference type="ARBA" id="ARBA00000373"/>
    </source>
</evidence>
<dbReference type="GO" id="GO:0006015">
    <property type="term" value="P:5-phosphoribose 1-diphosphate biosynthetic process"/>
    <property type="evidence" value="ECO:0007669"/>
    <property type="project" value="UniProtKB-UniRule"/>
</dbReference>
<evidence type="ECO:0000256" key="4">
    <source>
        <dbReference type="ARBA" id="ARBA00022741"/>
    </source>
</evidence>
<dbReference type="NCBIfam" id="NF007485">
    <property type="entry name" value="PRK10078.1"/>
    <property type="match status" value="1"/>
</dbReference>
<keyword evidence="3 6" id="KW-0808">Transferase</keyword>
<protein>
    <recommendedName>
        <fullName evidence="6">Ribose 1,5-bisphosphate phosphokinase PhnN</fullName>
        <ecNumber evidence="6">2.7.4.23</ecNumber>
    </recommendedName>
    <alternativeName>
        <fullName evidence="6">Ribose 1,5-bisphosphokinase</fullName>
    </alternativeName>
</protein>
<dbReference type="AlphaFoldDB" id="A0A5M6I9K0"/>
<dbReference type="EMBL" id="VWPJ01000013">
    <property type="protein sequence ID" value="KAA5604910.1"/>
    <property type="molecule type" value="Genomic_DNA"/>
</dbReference>
<dbReference type="Gene3D" id="3.40.50.300">
    <property type="entry name" value="P-loop containing nucleotide triphosphate hydrolases"/>
    <property type="match status" value="1"/>
</dbReference>
<comment type="caution">
    <text evidence="7">The sequence shown here is derived from an EMBL/GenBank/DDBJ whole genome shotgun (WGS) entry which is preliminary data.</text>
</comment>
<keyword evidence="5 6" id="KW-0067">ATP-binding</keyword>
<comment type="caution">
    <text evidence="6">Lacks conserved residue(s) required for the propagation of feature annotation.</text>
</comment>
<proteinExistence type="inferred from homology"/>
<dbReference type="GO" id="GO:0005524">
    <property type="term" value="F:ATP binding"/>
    <property type="evidence" value="ECO:0007669"/>
    <property type="project" value="UniProtKB-KW"/>
</dbReference>
<comment type="pathway">
    <text evidence="2 6">Metabolic intermediate biosynthesis; 5-phospho-alpha-D-ribose 1-diphosphate biosynthesis; 5-phospho-alpha-D-ribose 1-diphosphate from D-ribose 5-phosphate (route II): step 3/3.</text>
</comment>
<accession>A0A5M6I9K0</accession>
<reference evidence="7 8" key="1">
    <citation type="submission" date="2019-09" db="EMBL/GenBank/DDBJ databases">
        <title>Genome sequence of Roseospira marina, one of the more divergent members of the non-sulfur purple photosynthetic bacterial family, the Rhodospirillaceae.</title>
        <authorList>
            <person name="Meyer T."/>
            <person name="Kyndt J."/>
        </authorList>
    </citation>
    <scope>NUCLEOTIDE SEQUENCE [LARGE SCALE GENOMIC DNA]</scope>
    <source>
        <strain evidence="7 8">DSM 15113</strain>
    </source>
</reference>
<evidence type="ECO:0000313" key="8">
    <source>
        <dbReference type="Proteomes" id="UP000324065"/>
    </source>
</evidence>
<dbReference type="Proteomes" id="UP000324065">
    <property type="component" value="Unassembled WGS sequence"/>
</dbReference>
<name>A0A5M6I9K0_9PROT</name>
<keyword evidence="8" id="KW-1185">Reference proteome</keyword>
<gene>
    <name evidence="6 7" type="primary">phnN</name>
    <name evidence="7" type="ORF">F1188_13910</name>
</gene>
<dbReference type="UniPathway" id="UPA00087">
    <property type="reaction ID" value="UER00175"/>
</dbReference>
<comment type="function">
    <text evidence="6">Catalyzes the phosphorylation of ribose 1,5-bisphosphate to 5-phospho-D-ribosyl alpha-1-diphosphate (PRPP).</text>
</comment>
<dbReference type="InterPro" id="IPR027417">
    <property type="entry name" value="P-loop_NTPase"/>
</dbReference>
<dbReference type="InterPro" id="IPR012699">
    <property type="entry name" value="PhnN"/>
</dbReference>
<evidence type="ECO:0000256" key="5">
    <source>
        <dbReference type="ARBA" id="ARBA00022840"/>
    </source>
</evidence>
<sequence length="209" mass="22763">MDGSSPRHPGTDGGLVYVVGASGVGKDTLIDWAKRRINSDCPDLPIVFAHRYITRANSVQGEIHVPLQPAEFRTRETAGLFALTWESLGDRYAIGTEIDAWRAAGLTVVVNGSRLHLPVAAERYPDLRPVLITATPDMIRRRLQSRGREDSAAIEARLQRSQALTVRHPALARVDNSGPVEAGGARLMALLQAVATAPQRRALAHETHE</sequence>
<comment type="catalytic activity">
    <reaction evidence="1 6">
        <text>alpha-D-ribose 1,5-bisphosphate + ATP = 5-phospho-alpha-D-ribose 1-diphosphate + ADP</text>
        <dbReference type="Rhea" id="RHEA:20109"/>
        <dbReference type="ChEBI" id="CHEBI:30616"/>
        <dbReference type="ChEBI" id="CHEBI:58017"/>
        <dbReference type="ChEBI" id="CHEBI:68688"/>
        <dbReference type="ChEBI" id="CHEBI:456216"/>
        <dbReference type="EC" id="2.7.4.23"/>
    </reaction>
</comment>
<evidence type="ECO:0000256" key="6">
    <source>
        <dbReference type="HAMAP-Rule" id="MF_00836"/>
    </source>
</evidence>